<dbReference type="CDD" id="cd02883">
    <property type="entry name" value="NUDIX_Hydrolase"/>
    <property type="match status" value="1"/>
</dbReference>
<dbReference type="EMBL" id="LAZR01001771">
    <property type="protein sequence ID" value="KKN39324.1"/>
    <property type="molecule type" value="Genomic_DNA"/>
</dbReference>
<sequence>MKDVIIQGVRDKNIDIVFMNEKISIPTNIQNQIDDYWLRLLKDGRNLRRGDVFTIFGIETGNKKLKIKVKLTDYAHYMATIENIIEKKYGCKVVHTSAFVETLDNKIIIGEMASNTSTPGYLQFPGGGLDKSDLEKNSINLNKNITKELKEELGINVSNKDHVKYFNLHFLKTGGKHDFYGVIF</sequence>
<dbReference type="InterPro" id="IPR015797">
    <property type="entry name" value="NUDIX_hydrolase-like_dom_sf"/>
</dbReference>
<comment type="caution">
    <text evidence="1">The sequence shown here is derived from an EMBL/GenBank/DDBJ whole genome shotgun (WGS) entry which is preliminary data.</text>
</comment>
<gene>
    <name evidence="1" type="ORF">LCGC14_0744760</name>
</gene>
<organism evidence="1">
    <name type="scientific">marine sediment metagenome</name>
    <dbReference type="NCBI Taxonomy" id="412755"/>
    <lineage>
        <taxon>unclassified sequences</taxon>
        <taxon>metagenomes</taxon>
        <taxon>ecological metagenomes</taxon>
    </lineage>
</organism>
<accession>A0A0F9QA00</accession>
<protein>
    <recommendedName>
        <fullName evidence="2">Nudix hydrolase domain-containing protein</fullName>
    </recommendedName>
</protein>
<evidence type="ECO:0000313" key="1">
    <source>
        <dbReference type="EMBL" id="KKN39324.1"/>
    </source>
</evidence>
<dbReference type="AlphaFoldDB" id="A0A0F9QA00"/>
<feature type="non-terminal residue" evidence="1">
    <location>
        <position position="184"/>
    </location>
</feature>
<dbReference type="SUPFAM" id="SSF55811">
    <property type="entry name" value="Nudix"/>
    <property type="match status" value="1"/>
</dbReference>
<reference evidence="1" key="1">
    <citation type="journal article" date="2015" name="Nature">
        <title>Complex archaea that bridge the gap between prokaryotes and eukaryotes.</title>
        <authorList>
            <person name="Spang A."/>
            <person name="Saw J.H."/>
            <person name="Jorgensen S.L."/>
            <person name="Zaremba-Niedzwiedzka K."/>
            <person name="Martijn J."/>
            <person name="Lind A.E."/>
            <person name="van Eijk R."/>
            <person name="Schleper C."/>
            <person name="Guy L."/>
            <person name="Ettema T.J."/>
        </authorList>
    </citation>
    <scope>NUCLEOTIDE SEQUENCE</scope>
</reference>
<proteinExistence type="predicted"/>
<name>A0A0F9QA00_9ZZZZ</name>
<evidence type="ECO:0008006" key="2">
    <source>
        <dbReference type="Google" id="ProtNLM"/>
    </source>
</evidence>
<dbReference type="Gene3D" id="3.90.79.10">
    <property type="entry name" value="Nucleoside Triphosphate Pyrophosphohydrolase"/>
    <property type="match status" value="1"/>
</dbReference>